<name>A0ABW4Q5V8_9MICC</name>
<dbReference type="RefSeq" id="WP_343877475.1">
    <property type="nucleotide sequence ID" value="NZ_BAAAIJ010000005.1"/>
</dbReference>
<evidence type="ECO:0000313" key="2">
    <source>
        <dbReference type="Proteomes" id="UP001597307"/>
    </source>
</evidence>
<comment type="caution">
    <text evidence="1">The sequence shown here is derived from an EMBL/GenBank/DDBJ whole genome shotgun (WGS) entry which is preliminary data.</text>
</comment>
<proteinExistence type="predicted"/>
<reference evidence="2" key="1">
    <citation type="journal article" date="2019" name="Int. J. Syst. Evol. Microbiol.">
        <title>The Global Catalogue of Microorganisms (GCM) 10K type strain sequencing project: providing services to taxonomists for standard genome sequencing and annotation.</title>
        <authorList>
            <consortium name="The Broad Institute Genomics Platform"/>
            <consortium name="The Broad Institute Genome Sequencing Center for Infectious Disease"/>
            <person name="Wu L."/>
            <person name="Ma J."/>
        </authorList>
    </citation>
    <scope>NUCLEOTIDE SEQUENCE [LARGE SCALE GENOMIC DNA]</scope>
    <source>
        <strain evidence="2">JCM 11496</strain>
    </source>
</reference>
<evidence type="ECO:0000313" key="1">
    <source>
        <dbReference type="EMBL" id="MFD1845679.1"/>
    </source>
</evidence>
<dbReference type="EMBL" id="JBHUGA010000008">
    <property type="protein sequence ID" value="MFD1845679.1"/>
    <property type="molecule type" value="Genomic_DNA"/>
</dbReference>
<gene>
    <name evidence="1" type="ORF">ACFSFX_03600</name>
</gene>
<sequence>METQRFRLRGPSLEELRSQAFAEHGPLARIIAAELVTVGGIRGFFAQRHYEVTVEVPPVPPVRTGRRSAGRVPPPERKESGIAALLAEADDAEASLHGVDVREPSVSTDSNLFAALMDDLVFNTDAASKVSAGQPAAVPVPAPATRPGDLTVVVGLGADALNVARSMAEELVNDRHRRAAVRAIGDSEGTGRRVARDGETGLEASNPVTDRLAAAALRAGGVEGGFPVFVAVGMVGDVAENVAAVAGLGADQVWVVVDAGRKPMDTAAWVSAVTREVAVTAVAVVGATTTSSPQTVNTLGIPVGWVDGRRATSPVL</sequence>
<organism evidence="1 2">
    <name type="scientific">Arthrobacter flavus</name>
    <dbReference type="NCBI Taxonomy" id="95172"/>
    <lineage>
        <taxon>Bacteria</taxon>
        <taxon>Bacillati</taxon>
        <taxon>Actinomycetota</taxon>
        <taxon>Actinomycetes</taxon>
        <taxon>Micrococcales</taxon>
        <taxon>Micrococcaceae</taxon>
        <taxon>Arthrobacter</taxon>
    </lineage>
</organism>
<dbReference type="Proteomes" id="UP001597307">
    <property type="component" value="Unassembled WGS sequence"/>
</dbReference>
<accession>A0ABW4Q5V8</accession>
<protein>
    <submittedName>
        <fullName evidence="1">Uncharacterized protein</fullName>
    </submittedName>
</protein>
<keyword evidence="2" id="KW-1185">Reference proteome</keyword>